<accession>A0A813GDR7</accession>
<name>A0A813GDR7_POLGL</name>
<dbReference type="AlphaFoldDB" id="A0A813GDR7"/>
<comment type="caution">
    <text evidence="3">The sequence shown here is derived from an EMBL/GenBank/DDBJ whole genome shotgun (WGS) entry which is preliminary data.</text>
</comment>
<keyword evidence="2" id="KW-1133">Transmembrane helix</keyword>
<dbReference type="Pfam" id="PF08238">
    <property type="entry name" value="Sel1"/>
    <property type="match status" value="5"/>
</dbReference>
<evidence type="ECO:0000256" key="1">
    <source>
        <dbReference type="ARBA" id="ARBA00038101"/>
    </source>
</evidence>
<feature type="non-terminal residue" evidence="3">
    <location>
        <position position="294"/>
    </location>
</feature>
<keyword evidence="2" id="KW-0812">Transmembrane</keyword>
<dbReference type="OMA" id="LGIMYME"/>
<evidence type="ECO:0000256" key="2">
    <source>
        <dbReference type="SAM" id="Phobius"/>
    </source>
</evidence>
<dbReference type="SUPFAM" id="SSF81901">
    <property type="entry name" value="HCP-like"/>
    <property type="match status" value="2"/>
</dbReference>
<dbReference type="InterPro" id="IPR006597">
    <property type="entry name" value="Sel1-like"/>
</dbReference>
<dbReference type="InterPro" id="IPR011990">
    <property type="entry name" value="TPR-like_helical_dom_sf"/>
</dbReference>
<comment type="similarity">
    <text evidence="1">Belongs to the sel-1 family.</text>
</comment>
<gene>
    <name evidence="3" type="ORF">PGLA1383_LOCUS40563</name>
</gene>
<dbReference type="EMBL" id="CAJNNV010028141">
    <property type="protein sequence ID" value="CAE8623270.1"/>
    <property type="molecule type" value="Genomic_DNA"/>
</dbReference>
<dbReference type="PANTHER" id="PTHR11102:SF160">
    <property type="entry name" value="ERAD-ASSOCIATED E3 UBIQUITIN-PROTEIN LIGASE COMPONENT HRD3"/>
    <property type="match status" value="1"/>
</dbReference>
<sequence length="294" mass="31801">MAPGRSLSLVTSRTALVGMVVGVALGLSLKPALLFVFPALPMRLTTLGPRARSMTAMGATIAEAPSAQRVGLEQEEQEELRGKEEELAELEKLVVQGDMNAHFRLGQALRKGRWIEQDFDRAFELILEAAEQDHVRAQFMTGLMLIRGEGCEVDVETGMNFLTMAAEEGLAKAQNAIGMLHLMGEGPDGEDLLSAAFWLKKAAEQGNAEAQYQLGTMLLEGHGLESNATWAASFFEKAALQGQAEAQEAFAQLLWKGVGVPQSKAQAARWFSEAAEQENAEASFCLGCMLRTGE</sequence>
<evidence type="ECO:0000313" key="3">
    <source>
        <dbReference type="EMBL" id="CAE8623270.1"/>
    </source>
</evidence>
<reference evidence="3" key="1">
    <citation type="submission" date="2021-02" db="EMBL/GenBank/DDBJ databases">
        <authorList>
            <person name="Dougan E. K."/>
            <person name="Rhodes N."/>
            <person name="Thang M."/>
            <person name="Chan C."/>
        </authorList>
    </citation>
    <scope>NUCLEOTIDE SEQUENCE</scope>
</reference>
<protein>
    <recommendedName>
        <fullName evidence="5">Sel1 repeat family protein</fullName>
    </recommendedName>
</protein>
<dbReference type="Gene3D" id="1.25.40.10">
    <property type="entry name" value="Tetratricopeptide repeat domain"/>
    <property type="match status" value="2"/>
</dbReference>
<dbReference type="OrthoDB" id="416249at2759"/>
<evidence type="ECO:0008006" key="5">
    <source>
        <dbReference type="Google" id="ProtNLM"/>
    </source>
</evidence>
<evidence type="ECO:0000313" key="4">
    <source>
        <dbReference type="Proteomes" id="UP000654075"/>
    </source>
</evidence>
<keyword evidence="4" id="KW-1185">Reference proteome</keyword>
<dbReference type="PANTHER" id="PTHR11102">
    <property type="entry name" value="SEL-1-LIKE PROTEIN"/>
    <property type="match status" value="1"/>
</dbReference>
<keyword evidence="2" id="KW-0472">Membrane</keyword>
<proteinExistence type="inferred from homology"/>
<dbReference type="InterPro" id="IPR050767">
    <property type="entry name" value="Sel1_AlgK"/>
</dbReference>
<organism evidence="3 4">
    <name type="scientific">Polarella glacialis</name>
    <name type="common">Dinoflagellate</name>
    <dbReference type="NCBI Taxonomy" id="89957"/>
    <lineage>
        <taxon>Eukaryota</taxon>
        <taxon>Sar</taxon>
        <taxon>Alveolata</taxon>
        <taxon>Dinophyceae</taxon>
        <taxon>Suessiales</taxon>
        <taxon>Suessiaceae</taxon>
        <taxon>Polarella</taxon>
    </lineage>
</organism>
<feature type="transmembrane region" description="Helical" evidence="2">
    <location>
        <begin position="15"/>
        <end position="40"/>
    </location>
</feature>
<dbReference type="SMART" id="SM00671">
    <property type="entry name" value="SEL1"/>
    <property type="match status" value="5"/>
</dbReference>
<dbReference type="Proteomes" id="UP000654075">
    <property type="component" value="Unassembled WGS sequence"/>
</dbReference>